<sequence>MGKFSMSRFFGIDDDYETDEQQVEPSQEPTEPQSVVAKRPRHDNKVVSINAPRPGVNKISLYEPRLYSDVQEIASQLLANQAVIVNFSRIDDATARRIVDFLTGTVYAIDGDIERIGNPIFLCTPHNFEISGDLSASINETFK</sequence>
<dbReference type="InterPro" id="IPR007561">
    <property type="entry name" value="Cell_div_SepF/SepF-rel"/>
</dbReference>
<reference evidence="7 8" key="1">
    <citation type="journal article" date="2015" name="Genome Announc.">
        <title>Expanding the biotechnology potential of lactobacilli through comparative genomics of 213 strains and associated genera.</title>
        <authorList>
            <person name="Sun Z."/>
            <person name="Harris H.M."/>
            <person name="McCann A."/>
            <person name="Guo C."/>
            <person name="Argimon S."/>
            <person name="Zhang W."/>
            <person name="Yang X."/>
            <person name="Jeffery I.B."/>
            <person name="Cooney J.C."/>
            <person name="Kagawa T.F."/>
            <person name="Liu W."/>
            <person name="Song Y."/>
            <person name="Salvetti E."/>
            <person name="Wrobel A."/>
            <person name="Rasinkangas P."/>
            <person name="Parkhill J."/>
            <person name="Rea M.C."/>
            <person name="O'Sullivan O."/>
            <person name="Ritari J."/>
            <person name="Douillard F.P."/>
            <person name="Paul Ross R."/>
            <person name="Yang R."/>
            <person name="Briner A.E."/>
            <person name="Felis G.E."/>
            <person name="de Vos W.M."/>
            <person name="Barrangou R."/>
            <person name="Klaenhammer T.R."/>
            <person name="Caufield P.W."/>
            <person name="Cui Y."/>
            <person name="Zhang H."/>
            <person name="O'Toole P.W."/>
        </authorList>
    </citation>
    <scope>NUCLEOTIDE SEQUENCE [LARGE SCALE GENOMIC DNA]</scope>
    <source>
        <strain evidence="7 8">DSM 23365</strain>
    </source>
</reference>
<dbReference type="Pfam" id="PF04472">
    <property type="entry name" value="SepF"/>
    <property type="match status" value="1"/>
</dbReference>
<dbReference type="GO" id="GO:0000917">
    <property type="term" value="P:division septum assembly"/>
    <property type="evidence" value="ECO:0007669"/>
    <property type="project" value="UniProtKB-KW"/>
</dbReference>
<dbReference type="GO" id="GO:0005737">
    <property type="term" value="C:cytoplasm"/>
    <property type="evidence" value="ECO:0007669"/>
    <property type="project" value="UniProtKB-SubCell"/>
</dbReference>
<comment type="function">
    <text evidence="4 5">Cell division protein that is part of the divisome complex and is recruited early to the Z-ring. Probably stimulates Z-ring formation, perhaps through the cross-linking of FtsZ protofilaments. Its function overlaps with FtsA.</text>
</comment>
<evidence type="ECO:0000256" key="1">
    <source>
        <dbReference type="ARBA" id="ARBA00022618"/>
    </source>
</evidence>
<feature type="region of interest" description="Disordered" evidence="6">
    <location>
        <begin position="1"/>
        <end position="49"/>
    </location>
</feature>
<comment type="similarity">
    <text evidence="5">Belongs to the SepF family.</text>
</comment>
<dbReference type="HAMAP" id="MF_01197">
    <property type="entry name" value="SepF"/>
    <property type="match status" value="1"/>
</dbReference>
<protein>
    <recommendedName>
        <fullName evidence="5">Cell division protein SepF</fullName>
    </recommendedName>
</protein>
<evidence type="ECO:0000256" key="3">
    <source>
        <dbReference type="ARBA" id="ARBA00023306"/>
    </source>
</evidence>
<gene>
    <name evidence="5" type="primary">sepF</name>
    <name evidence="7" type="ORF">FD14_GL002586</name>
</gene>
<dbReference type="InterPro" id="IPR023052">
    <property type="entry name" value="Cell_div_SepF"/>
</dbReference>
<evidence type="ECO:0000313" key="7">
    <source>
        <dbReference type="EMBL" id="KRN26214.1"/>
    </source>
</evidence>
<keyword evidence="3 5" id="KW-0131">Cell cycle</keyword>
<dbReference type="PATRIC" id="fig|1423804.4.peg.2796"/>
<evidence type="ECO:0000256" key="2">
    <source>
        <dbReference type="ARBA" id="ARBA00023210"/>
    </source>
</evidence>
<keyword evidence="8" id="KW-1185">Reference proteome</keyword>
<dbReference type="RefSeq" id="WP_054736863.1">
    <property type="nucleotide sequence ID" value="NZ_AYZM01000041.1"/>
</dbReference>
<dbReference type="OrthoDB" id="9815206at2"/>
<dbReference type="Gene3D" id="3.30.110.150">
    <property type="entry name" value="SepF-like protein"/>
    <property type="match status" value="1"/>
</dbReference>
<dbReference type="AlphaFoldDB" id="A0A0R2FF28"/>
<comment type="subunit">
    <text evidence="5">Homodimer. Interacts with FtsZ.</text>
</comment>
<name>A0A0R2FF28_9LACO</name>
<organism evidence="7 8">
    <name type="scientific">Secundilactobacillus similis DSM 23365 = JCM 2765</name>
    <dbReference type="NCBI Taxonomy" id="1423804"/>
    <lineage>
        <taxon>Bacteria</taxon>
        <taxon>Bacillati</taxon>
        <taxon>Bacillota</taxon>
        <taxon>Bacilli</taxon>
        <taxon>Lactobacillales</taxon>
        <taxon>Lactobacillaceae</taxon>
        <taxon>Secundilactobacillus</taxon>
    </lineage>
</organism>
<keyword evidence="2 5" id="KW-0717">Septation</keyword>
<accession>A0A0R2FF28</accession>
<comment type="caution">
    <text evidence="7">The sequence shown here is derived from an EMBL/GenBank/DDBJ whole genome shotgun (WGS) entry which is preliminary data.</text>
</comment>
<dbReference type="PANTHER" id="PTHR35798:SF1">
    <property type="entry name" value="CELL DIVISION PROTEIN SEPF"/>
    <property type="match status" value="1"/>
</dbReference>
<dbReference type="InterPro" id="IPR038594">
    <property type="entry name" value="SepF-like_sf"/>
</dbReference>
<evidence type="ECO:0000256" key="6">
    <source>
        <dbReference type="SAM" id="MobiDB-lite"/>
    </source>
</evidence>
<feature type="compositionally biased region" description="Acidic residues" evidence="6">
    <location>
        <begin position="12"/>
        <end position="22"/>
    </location>
</feature>
<evidence type="ECO:0000256" key="5">
    <source>
        <dbReference type="HAMAP-Rule" id="MF_01197"/>
    </source>
</evidence>
<dbReference type="GO" id="GO:0043093">
    <property type="term" value="P:FtsZ-dependent cytokinesis"/>
    <property type="evidence" value="ECO:0007669"/>
    <property type="project" value="UniProtKB-UniRule"/>
</dbReference>
<proteinExistence type="inferred from homology"/>
<dbReference type="PANTHER" id="PTHR35798">
    <property type="entry name" value="CELL DIVISION PROTEIN SEPF"/>
    <property type="match status" value="1"/>
</dbReference>
<keyword evidence="5" id="KW-0963">Cytoplasm</keyword>
<evidence type="ECO:0000313" key="8">
    <source>
        <dbReference type="Proteomes" id="UP000051442"/>
    </source>
</evidence>
<evidence type="ECO:0000256" key="4">
    <source>
        <dbReference type="ARBA" id="ARBA00044936"/>
    </source>
</evidence>
<keyword evidence="1 5" id="KW-0132">Cell division</keyword>
<dbReference type="EMBL" id="AYZM01000041">
    <property type="protein sequence ID" value="KRN26214.1"/>
    <property type="molecule type" value="Genomic_DNA"/>
</dbReference>
<feature type="compositionally biased region" description="Polar residues" evidence="6">
    <location>
        <begin position="23"/>
        <end position="33"/>
    </location>
</feature>
<dbReference type="STRING" id="1423804.FD14_GL002586"/>
<dbReference type="Proteomes" id="UP000051442">
    <property type="component" value="Unassembled WGS sequence"/>
</dbReference>
<comment type="subcellular location">
    <subcellularLocation>
        <location evidence="5">Cytoplasm</location>
    </subcellularLocation>
    <text evidence="5">Localizes to the division site, in a FtsZ-dependent manner.</text>
</comment>